<feature type="signal peptide" evidence="2">
    <location>
        <begin position="1"/>
        <end position="23"/>
    </location>
</feature>
<sequence>MNKFVLFAMVAWSTVLFQQTVVSKTFGNEEARDFDAEKEVSANAVTDEGWGLDYLNDDYDFDEDEEEEEEENFPESFVQEDPKPFWGRKERVGLHKVRRN</sequence>
<evidence type="ECO:0000313" key="3">
    <source>
        <dbReference type="EMBL" id="CAH3106299.1"/>
    </source>
</evidence>
<evidence type="ECO:0000313" key="4">
    <source>
        <dbReference type="Proteomes" id="UP001159428"/>
    </source>
</evidence>
<dbReference type="EMBL" id="CALNXJ010000010">
    <property type="protein sequence ID" value="CAH3106299.1"/>
    <property type="molecule type" value="Genomic_DNA"/>
</dbReference>
<keyword evidence="2" id="KW-0732">Signal</keyword>
<keyword evidence="4" id="KW-1185">Reference proteome</keyword>
<feature type="compositionally biased region" description="Acidic residues" evidence="1">
    <location>
        <begin position="63"/>
        <end position="73"/>
    </location>
</feature>
<gene>
    <name evidence="3" type="ORF">PMEA_00001436</name>
</gene>
<accession>A0AAU9W8Z7</accession>
<evidence type="ECO:0000256" key="2">
    <source>
        <dbReference type="SAM" id="SignalP"/>
    </source>
</evidence>
<organism evidence="3 4">
    <name type="scientific">Pocillopora meandrina</name>
    <dbReference type="NCBI Taxonomy" id="46732"/>
    <lineage>
        <taxon>Eukaryota</taxon>
        <taxon>Metazoa</taxon>
        <taxon>Cnidaria</taxon>
        <taxon>Anthozoa</taxon>
        <taxon>Hexacorallia</taxon>
        <taxon>Scleractinia</taxon>
        <taxon>Astrocoeniina</taxon>
        <taxon>Pocilloporidae</taxon>
        <taxon>Pocillopora</taxon>
    </lineage>
</organism>
<dbReference type="Proteomes" id="UP001159428">
    <property type="component" value="Unassembled WGS sequence"/>
</dbReference>
<reference evidence="3 4" key="1">
    <citation type="submission" date="2022-05" db="EMBL/GenBank/DDBJ databases">
        <authorList>
            <consortium name="Genoscope - CEA"/>
            <person name="William W."/>
        </authorList>
    </citation>
    <scope>NUCLEOTIDE SEQUENCE [LARGE SCALE GENOMIC DNA]</scope>
</reference>
<dbReference type="AlphaFoldDB" id="A0AAU9W8Z7"/>
<protein>
    <submittedName>
        <fullName evidence="3">Uncharacterized protein</fullName>
    </submittedName>
</protein>
<proteinExistence type="predicted"/>
<feature type="chain" id="PRO_5043527129" evidence="2">
    <location>
        <begin position="24"/>
        <end position="100"/>
    </location>
</feature>
<feature type="region of interest" description="Disordered" evidence="1">
    <location>
        <begin position="63"/>
        <end position="83"/>
    </location>
</feature>
<evidence type="ECO:0000256" key="1">
    <source>
        <dbReference type="SAM" id="MobiDB-lite"/>
    </source>
</evidence>
<comment type="caution">
    <text evidence="3">The sequence shown here is derived from an EMBL/GenBank/DDBJ whole genome shotgun (WGS) entry which is preliminary data.</text>
</comment>
<name>A0AAU9W8Z7_9CNID</name>